<dbReference type="InterPro" id="IPR014721">
    <property type="entry name" value="Ribsml_uS5_D2-typ_fold_subgr"/>
</dbReference>
<dbReference type="InterPro" id="IPR020574">
    <property type="entry name" value="Ribosomal_uS9_CS"/>
</dbReference>
<evidence type="ECO:0000256" key="3">
    <source>
        <dbReference type="ARBA" id="ARBA00023274"/>
    </source>
</evidence>
<dbReference type="AlphaFoldDB" id="A0A4Z0A2R8"/>
<dbReference type="Gene3D" id="3.30.230.10">
    <property type="match status" value="1"/>
</dbReference>
<proteinExistence type="inferred from homology"/>
<dbReference type="GO" id="GO:0006412">
    <property type="term" value="P:translation"/>
    <property type="evidence" value="ECO:0007669"/>
    <property type="project" value="InterPro"/>
</dbReference>
<comment type="caution">
    <text evidence="6">The sequence shown here is derived from an EMBL/GenBank/DDBJ whole genome shotgun (WGS) entry which is preliminary data.</text>
</comment>
<evidence type="ECO:0000313" key="7">
    <source>
        <dbReference type="Proteomes" id="UP000298061"/>
    </source>
</evidence>
<evidence type="ECO:0000256" key="2">
    <source>
        <dbReference type="ARBA" id="ARBA00022980"/>
    </source>
</evidence>
<dbReference type="Pfam" id="PF00380">
    <property type="entry name" value="Ribosomal_S9"/>
    <property type="match status" value="1"/>
</dbReference>
<evidence type="ECO:0000256" key="1">
    <source>
        <dbReference type="ARBA" id="ARBA00005251"/>
    </source>
</evidence>
<evidence type="ECO:0000256" key="5">
    <source>
        <dbReference type="SAM" id="MobiDB-lite"/>
    </source>
</evidence>
<sequence length="341" mass="38311">MLNAFRQPVRVALKRQYATASTPFVPPRSLQHVDRTPRRPEKVKPESPTFYTGRSDYYDQVNELETAVTHSRRALRTLELLPLPKHARDSLPPAQPAWRSRDDMSSLFARRLTTSRYRRLTELLSELESHQRIASTAGHPGLAGGISGVMRIFERADKDAFLGRGKAKPVKFDRFGRSYTVGRRKESTAQVWMIPVQAPAEKADVQESLPDYSLEPRVQDAFEHTQATRVPVNVTTTSILVNNIPLNEYFPSPADCERIIRPLKLAGVVGAYNVFAIVRGGGTTGQSGAVAHGVAKGVVAHVPEVEQILRKAKIFKRDPRMVERKKTGLAKARKRYAWVKR</sequence>
<dbReference type="PANTHER" id="PTHR21569:SF1">
    <property type="entry name" value="SMALL RIBOSOMAL SUBUNIT PROTEIN US9M"/>
    <property type="match status" value="1"/>
</dbReference>
<feature type="region of interest" description="Disordered" evidence="5">
    <location>
        <begin position="23"/>
        <end position="49"/>
    </location>
</feature>
<evidence type="ECO:0008006" key="8">
    <source>
        <dbReference type="Google" id="ProtNLM"/>
    </source>
</evidence>
<keyword evidence="3 4" id="KW-0687">Ribonucleoprotein</keyword>
<dbReference type="OrthoDB" id="10254627at2759"/>
<evidence type="ECO:0000313" key="6">
    <source>
        <dbReference type="EMBL" id="TFY80607.1"/>
    </source>
</evidence>
<accession>A0A4Z0A2R8</accession>
<feature type="compositionally biased region" description="Basic and acidic residues" evidence="5">
    <location>
        <begin position="31"/>
        <end position="45"/>
    </location>
</feature>
<dbReference type="Proteomes" id="UP000298061">
    <property type="component" value="Unassembled WGS sequence"/>
</dbReference>
<dbReference type="PROSITE" id="PS00360">
    <property type="entry name" value="RIBOSOMAL_S9"/>
    <property type="match status" value="1"/>
</dbReference>
<keyword evidence="2 4" id="KW-0689">Ribosomal protein</keyword>
<protein>
    <recommendedName>
        <fullName evidence="8">Ribosomal protein S5 domain 2-like protein</fullName>
    </recommendedName>
</protein>
<dbReference type="SUPFAM" id="SSF54211">
    <property type="entry name" value="Ribosomal protein S5 domain 2-like"/>
    <property type="match status" value="1"/>
</dbReference>
<evidence type="ECO:0000256" key="4">
    <source>
        <dbReference type="RuleBase" id="RU003815"/>
    </source>
</evidence>
<keyword evidence="7" id="KW-1185">Reference proteome</keyword>
<dbReference type="EMBL" id="SFCI01000315">
    <property type="protein sequence ID" value="TFY80607.1"/>
    <property type="molecule type" value="Genomic_DNA"/>
</dbReference>
<gene>
    <name evidence="6" type="ORF">EWM64_g3404</name>
</gene>
<organism evidence="6 7">
    <name type="scientific">Hericium alpestre</name>
    <dbReference type="NCBI Taxonomy" id="135208"/>
    <lineage>
        <taxon>Eukaryota</taxon>
        <taxon>Fungi</taxon>
        <taxon>Dikarya</taxon>
        <taxon>Basidiomycota</taxon>
        <taxon>Agaricomycotina</taxon>
        <taxon>Agaricomycetes</taxon>
        <taxon>Russulales</taxon>
        <taxon>Hericiaceae</taxon>
        <taxon>Hericium</taxon>
    </lineage>
</organism>
<dbReference type="GO" id="GO:0003735">
    <property type="term" value="F:structural constituent of ribosome"/>
    <property type="evidence" value="ECO:0007669"/>
    <property type="project" value="InterPro"/>
</dbReference>
<dbReference type="GO" id="GO:0005763">
    <property type="term" value="C:mitochondrial small ribosomal subunit"/>
    <property type="evidence" value="ECO:0007669"/>
    <property type="project" value="TreeGrafter"/>
</dbReference>
<dbReference type="STRING" id="135208.A0A4Z0A2R8"/>
<name>A0A4Z0A2R8_9AGAM</name>
<dbReference type="GO" id="GO:0003723">
    <property type="term" value="F:RNA binding"/>
    <property type="evidence" value="ECO:0007669"/>
    <property type="project" value="TreeGrafter"/>
</dbReference>
<dbReference type="InterPro" id="IPR020568">
    <property type="entry name" value="Ribosomal_Su5_D2-typ_SF"/>
</dbReference>
<reference evidence="6 7" key="1">
    <citation type="submission" date="2019-02" db="EMBL/GenBank/DDBJ databases">
        <title>Genome sequencing of the rare red list fungi Hericium alpestre (H. flagellum).</title>
        <authorList>
            <person name="Buettner E."/>
            <person name="Kellner H."/>
        </authorList>
    </citation>
    <scope>NUCLEOTIDE SEQUENCE [LARGE SCALE GENOMIC DNA]</scope>
    <source>
        <strain evidence="6 7">DSM 108284</strain>
    </source>
</reference>
<dbReference type="InterPro" id="IPR000754">
    <property type="entry name" value="Ribosomal_uS9"/>
</dbReference>
<dbReference type="PANTHER" id="PTHR21569">
    <property type="entry name" value="RIBOSOMAL PROTEIN S9"/>
    <property type="match status" value="1"/>
</dbReference>
<comment type="similarity">
    <text evidence="1 4">Belongs to the universal ribosomal protein uS9 family.</text>
</comment>